<dbReference type="GO" id="GO:0016020">
    <property type="term" value="C:membrane"/>
    <property type="evidence" value="ECO:0007669"/>
    <property type="project" value="UniProtKB-SubCell"/>
</dbReference>
<dbReference type="PANTHER" id="PTHR23502:SF163">
    <property type="entry name" value="MAJOR FACILITATOR SUPERFAMILY (MFS) PROFILE DOMAIN-CONTAINING PROTEIN"/>
    <property type="match status" value="1"/>
</dbReference>
<feature type="transmembrane region" description="Helical" evidence="6">
    <location>
        <begin position="466"/>
        <end position="489"/>
    </location>
</feature>
<evidence type="ECO:0000256" key="2">
    <source>
        <dbReference type="ARBA" id="ARBA00022692"/>
    </source>
</evidence>
<feature type="transmembrane region" description="Helical" evidence="6">
    <location>
        <begin position="288"/>
        <end position="312"/>
    </location>
</feature>
<gene>
    <name evidence="8" type="ORF">B0T25DRAFT_574841</name>
</gene>
<dbReference type="Gene3D" id="1.20.1250.20">
    <property type="entry name" value="MFS general substrate transporter like domains"/>
    <property type="match status" value="1"/>
</dbReference>
<dbReference type="InterPro" id="IPR036259">
    <property type="entry name" value="MFS_trans_sf"/>
</dbReference>
<dbReference type="GO" id="GO:0022857">
    <property type="term" value="F:transmembrane transporter activity"/>
    <property type="evidence" value="ECO:0007669"/>
    <property type="project" value="InterPro"/>
</dbReference>
<evidence type="ECO:0000313" key="9">
    <source>
        <dbReference type="Proteomes" id="UP001275084"/>
    </source>
</evidence>
<reference evidence="8" key="2">
    <citation type="submission" date="2023-06" db="EMBL/GenBank/DDBJ databases">
        <authorList>
            <consortium name="Lawrence Berkeley National Laboratory"/>
            <person name="Haridas S."/>
            <person name="Hensen N."/>
            <person name="Bonometti L."/>
            <person name="Westerberg I."/>
            <person name="Brannstrom I.O."/>
            <person name="Guillou S."/>
            <person name="Cros-Aarteil S."/>
            <person name="Calhoun S."/>
            <person name="Kuo A."/>
            <person name="Mondo S."/>
            <person name="Pangilinan J."/>
            <person name="Riley R."/>
            <person name="Labutti K."/>
            <person name="Andreopoulos B."/>
            <person name="Lipzen A."/>
            <person name="Chen C."/>
            <person name="Yanf M."/>
            <person name="Daum C."/>
            <person name="Ng V."/>
            <person name="Clum A."/>
            <person name="Steindorff A."/>
            <person name="Ohm R."/>
            <person name="Martin F."/>
            <person name="Silar P."/>
            <person name="Natvig D."/>
            <person name="Lalanne C."/>
            <person name="Gautier V."/>
            <person name="Ament-Velasquez S.L."/>
            <person name="Kruys A."/>
            <person name="Hutchinson M.I."/>
            <person name="Powell A.J."/>
            <person name="Barry K."/>
            <person name="Miller A.N."/>
            <person name="Grigoriev I.V."/>
            <person name="Debuchy R."/>
            <person name="Gladieux P."/>
            <person name="Thoren M.H."/>
            <person name="Johannesson H."/>
        </authorList>
    </citation>
    <scope>NUCLEOTIDE SEQUENCE</scope>
    <source>
        <strain evidence="8">CBS 955.72</strain>
    </source>
</reference>
<dbReference type="Pfam" id="PF07690">
    <property type="entry name" value="MFS_1"/>
    <property type="match status" value="1"/>
</dbReference>
<evidence type="ECO:0000256" key="5">
    <source>
        <dbReference type="ARBA" id="ARBA00038347"/>
    </source>
</evidence>
<feature type="transmembrane region" description="Helical" evidence="6">
    <location>
        <begin position="66"/>
        <end position="91"/>
    </location>
</feature>
<reference evidence="8" key="1">
    <citation type="journal article" date="2023" name="Mol. Phylogenet. Evol.">
        <title>Genome-scale phylogeny and comparative genomics of the fungal order Sordariales.</title>
        <authorList>
            <person name="Hensen N."/>
            <person name="Bonometti L."/>
            <person name="Westerberg I."/>
            <person name="Brannstrom I.O."/>
            <person name="Guillou S."/>
            <person name="Cros-Aarteil S."/>
            <person name="Calhoun S."/>
            <person name="Haridas S."/>
            <person name="Kuo A."/>
            <person name="Mondo S."/>
            <person name="Pangilinan J."/>
            <person name="Riley R."/>
            <person name="LaButti K."/>
            <person name="Andreopoulos B."/>
            <person name="Lipzen A."/>
            <person name="Chen C."/>
            <person name="Yan M."/>
            <person name="Daum C."/>
            <person name="Ng V."/>
            <person name="Clum A."/>
            <person name="Steindorff A."/>
            <person name="Ohm R.A."/>
            <person name="Martin F."/>
            <person name="Silar P."/>
            <person name="Natvig D.O."/>
            <person name="Lalanne C."/>
            <person name="Gautier V."/>
            <person name="Ament-Velasquez S.L."/>
            <person name="Kruys A."/>
            <person name="Hutchinson M.I."/>
            <person name="Powell A.J."/>
            <person name="Barry K."/>
            <person name="Miller A.N."/>
            <person name="Grigoriev I.V."/>
            <person name="Debuchy R."/>
            <person name="Gladieux P."/>
            <person name="Hiltunen Thoren M."/>
            <person name="Johannesson H."/>
        </authorList>
    </citation>
    <scope>NUCLEOTIDE SEQUENCE</scope>
    <source>
        <strain evidence="8">CBS 955.72</strain>
    </source>
</reference>
<evidence type="ECO:0000256" key="3">
    <source>
        <dbReference type="ARBA" id="ARBA00022989"/>
    </source>
</evidence>
<keyword evidence="9" id="KW-1185">Reference proteome</keyword>
<dbReference type="InterPro" id="IPR011701">
    <property type="entry name" value="MFS"/>
</dbReference>
<dbReference type="InterPro" id="IPR020846">
    <property type="entry name" value="MFS_dom"/>
</dbReference>
<dbReference type="Proteomes" id="UP001275084">
    <property type="component" value="Unassembled WGS sequence"/>
</dbReference>
<name>A0AAJ0M847_9PEZI</name>
<keyword evidence="3 6" id="KW-1133">Transmembrane helix</keyword>
<sequence length="504" mass="53877">MSVSKGETQPLLGSRATFSAISTINTAGGPRATDETDGRIVNGCVVDFDPNGDVDNPLEWPIAYKWGIVALMALMAFTVTFTCISVVPLAADIGRDLSGSDHTSKSASVLLVTIWELGEAAGPLLIAPLSEIFGRYPVTNGANMLFVVATVMAATSQSVPVFVTARALTGLAVASNVLNPAIVGDMFPTEQRGGALSLVFLAPLIGGALGPAIASAVAEKAGWRRVIWMSAALVSVCEVLFLTLFRETYKVAILRRRAKALGVKTALEGEVDEKKGLRGLRDAMLRPAIVLFGSGVLAAMSLFGSICFSFYYIMSVTLSDVLREVYHLSPVAAGLCFMSFSFGSTFTVFVCNTYLDKIYIKLAETKKGAGLPEYRLPLAIVGALTMPLATLAYGWVAELRLGLPFMLLSISMLGTTLMFSMIPLMSYVVDAFGLFSASAMTGVIVMRCLAGTFLPLTTGPLIDFFGYGWGFTVFAGMALSIAPIPIVIFRYGEKWRQYSKYSRA</sequence>
<proteinExistence type="inferred from homology"/>
<feature type="transmembrane region" description="Helical" evidence="6">
    <location>
        <begin position="402"/>
        <end position="424"/>
    </location>
</feature>
<accession>A0AAJ0M847</accession>
<feature type="domain" description="Major facilitator superfamily (MFS) profile" evidence="7">
    <location>
        <begin position="68"/>
        <end position="493"/>
    </location>
</feature>
<evidence type="ECO:0000256" key="1">
    <source>
        <dbReference type="ARBA" id="ARBA00004141"/>
    </source>
</evidence>
<evidence type="ECO:0000313" key="8">
    <source>
        <dbReference type="EMBL" id="KAK3339962.1"/>
    </source>
</evidence>
<keyword evidence="4 6" id="KW-0472">Membrane</keyword>
<feature type="transmembrane region" description="Helical" evidence="6">
    <location>
        <begin position="376"/>
        <end position="396"/>
    </location>
</feature>
<feature type="transmembrane region" description="Helical" evidence="6">
    <location>
        <begin position="431"/>
        <end position="454"/>
    </location>
</feature>
<feature type="transmembrane region" description="Helical" evidence="6">
    <location>
        <begin position="195"/>
        <end position="214"/>
    </location>
</feature>
<evidence type="ECO:0000259" key="7">
    <source>
        <dbReference type="PROSITE" id="PS50850"/>
    </source>
</evidence>
<comment type="similarity">
    <text evidence="5">Belongs to the major facilitator superfamily. CAR1 family.</text>
</comment>
<dbReference type="FunFam" id="1.20.1250.20:FF:000509">
    <property type="entry name" value="MFS general substrate transporter"/>
    <property type="match status" value="1"/>
</dbReference>
<dbReference type="AlphaFoldDB" id="A0AAJ0M847"/>
<dbReference type="EMBL" id="JAUIQD010000009">
    <property type="protein sequence ID" value="KAK3339962.1"/>
    <property type="molecule type" value="Genomic_DNA"/>
</dbReference>
<dbReference type="SUPFAM" id="SSF103473">
    <property type="entry name" value="MFS general substrate transporter"/>
    <property type="match status" value="1"/>
</dbReference>
<organism evidence="8 9">
    <name type="scientific">Lasiosphaeria hispida</name>
    <dbReference type="NCBI Taxonomy" id="260671"/>
    <lineage>
        <taxon>Eukaryota</taxon>
        <taxon>Fungi</taxon>
        <taxon>Dikarya</taxon>
        <taxon>Ascomycota</taxon>
        <taxon>Pezizomycotina</taxon>
        <taxon>Sordariomycetes</taxon>
        <taxon>Sordariomycetidae</taxon>
        <taxon>Sordariales</taxon>
        <taxon>Lasiosphaeriaceae</taxon>
        <taxon>Lasiosphaeria</taxon>
    </lineage>
</organism>
<feature type="transmembrane region" description="Helical" evidence="6">
    <location>
        <begin position="332"/>
        <end position="355"/>
    </location>
</feature>
<comment type="subcellular location">
    <subcellularLocation>
        <location evidence="1">Membrane</location>
        <topology evidence="1">Multi-pass membrane protein</topology>
    </subcellularLocation>
</comment>
<feature type="transmembrane region" description="Helical" evidence="6">
    <location>
        <begin position="226"/>
        <end position="245"/>
    </location>
</feature>
<evidence type="ECO:0000256" key="4">
    <source>
        <dbReference type="ARBA" id="ARBA00023136"/>
    </source>
</evidence>
<comment type="caution">
    <text evidence="8">The sequence shown here is derived from an EMBL/GenBank/DDBJ whole genome shotgun (WGS) entry which is preliminary data.</text>
</comment>
<dbReference type="PROSITE" id="PS50850">
    <property type="entry name" value="MFS"/>
    <property type="match status" value="1"/>
</dbReference>
<keyword evidence="2 6" id="KW-0812">Transmembrane</keyword>
<evidence type="ECO:0000256" key="6">
    <source>
        <dbReference type="SAM" id="Phobius"/>
    </source>
</evidence>
<dbReference type="PANTHER" id="PTHR23502">
    <property type="entry name" value="MAJOR FACILITATOR SUPERFAMILY"/>
    <property type="match status" value="1"/>
</dbReference>
<protein>
    <submittedName>
        <fullName evidence="8">Major facilitator superfamily domain-containing protein</fullName>
    </submittedName>
</protein>